<keyword evidence="2" id="KW-1185">Reference proteome</keyword>
<dbReference type="EMBL" id="CP003131">
    <property type="protein sequence ID" value="AGM22092.1"/>
    <property type="molecule type" value="Genomic_DNA"/>
</dbReference>
<evidence type="ECO:0000313" key="2">
    <source>
        <dbReference type="Proteomes" id="UP000013962"/>
    </source>
</evidence>
<reference evidence="1 2" key="1">
    <citation type="journal article" date="2013" name="BMC Genomics">
        <title>Comparative genomic analyses of Mycoplasma hyopneumoniae pathogenic 168 strain and its high-passaged attenuated strain.</title>
        <authorList>
            <person name="Liu W."/>
            <person name="Xiao S."/>
            <person name="Li M."/>
            <person name="Guo S."/>
            <person name="Li S."/>
            <person name="Luo R."/>
            <person name="Feng Z."/>
            <person name="Li B."/>
            <person name="Zhou Z."/>
            <person name="Shao G."/>
            <person name="Chen H."/>
            <person name="Fang L."/>
        </authorList>
    </citation>
    <scope>NUCLEOTIDE SEQUENCE [LARGE SCALE GENOMIC DNA]</scope>
    <source>
        <strain evidence="1 2">168-L</strain>
    </source>
</reference>
<dbReference type="Proteomes" id="UP000013962">
    <property type="component" value="Chromosome"/>
</dbReference>
<evidence type="ECO:0000313" key="1">
    <source>
        <dbReference type="EMBL" id="AGM22092.1"/>
    </source>
</evidence>
<dbReference type="RefSeq" id="WP_016340205.1">
    <property type="nucleotide sequence ID" value="NC_021283.1"/>
</dbReference>
<accession>A0ABN4B8G5</accession>
<proteinExistence type="predicted"/>
<sequence>MAIKDWIKLKKFSPFKTLVFNSLAQEIKERPVIIFHDTEENYYYYIKARDARLDDGRLKNPFQGEILIPKSDKPNTLFTKDSYLDCSQIFYIRDSELEELVKNHPETEILDSKELEFDQVEKMFNNIYECLTSKPPYIVISKVSYDSKTKQTKPEVQYASDQHINNDYKTIRFKTKKIKELKNKLHEKKNQISLDLFEGVLNDTWTEYRQKKVYNPLFKWIKENKFIQKGLNSIEIIHEYNRLSRPLVPATIDGEIIHTCLVNNRWHDRWDFSLSKKLEATDYKFMIDWFEKNELNINMQAFNQFCNAMKKEWPQSHVFDFDELEFQLKQEISKLEKQKQIQNQKTIKDKFIYQNARLQAEKWVQEEEERLKKYVPKFKMKM</sequence>
<name>A0ABN4B8G5_MESH1</name>
<organism evidence="1 2">
    <name type="scientific">Mesomycoplasma hyopneumoniae 168-L</name>
    <dbReference type="NCBI Taxonomy" id="1116211"/>
    <lineage>
        <taxon>Bacteria</taxon>
        <taxon>Bacillati</taxon>
        <taxon>Mycoplasmatota</taxon>
        <taxon>Mycoplasmoidales</taxon>
        <taxon>Metamycoplasmataceae</taxon>
        <taxon>Mesomycoplasma</taxon>
    </lineage>
</organism>
<protein>
    <submittedName>
        <fullName evidence="1">Uncharacterized protein</fullName>
    </submittedName>
</protein>
<gene>
    <name evidence="1" type="ORF">MHP168L_312</name>
</gene>
<dbReference type="NCBIfam" id="NF045891">
    <property type="entry name" value="ICE_Mbov_0400"/>
    <property type="match status" value="1"/>
</dbReference>